<evidence type="ECO:0000256" key="1">
    <source>
        <dbReference type="SAM" id="MobiDB-lite"/>
    </source>
</evidence>
<protein>
    <submittedName>
        <fullName evidence="3">Translocation protein S66</fullName>
    </submittedName>
</protein>
<organism evidence="3 4">
    <name type="scientific">Knufia fluminis</name>
    <dbReference type="NCBI Taxonomy" id="191047"/>
    <lineage>
        <taxon>Eukaryota</taxon>
        <taxon>Fungi</taxon>
        <taxon>Dikarya</taxon>
        <taxon>Ascomycota</taxon>
        <taxon>Pezizomycotina</taxon>
        <taxon>Eurotiomycetes</taxon>
        <taxon>Chaetothyriomycetidae</taxon>
        <taxon>Chaetothyriales</taxon>
        <taxon>Trichomeriaceae</taxon>
        <taxon>Knufia</taxon>
    </lineage>
</organism>
<keyword evidence="2" id="KW-0472">Membrane</keyword>
<evidence type="ECO:0000313" key="4">
    <source>
        <dbReference type="Proteomes" id="UP001316803"/>
    </source>
</evidence>
<reference evidence="3 4" key="1">
    <citation type="submission" date="2022-12" db="EMBL/GenBank/DDBJ databases">
        <title>Genomic features and morphological characterization of a novel Knufia sp. strain isolated from spacecraft assembly facility.</title>
        <authorList>
            <person name="Teixeira M."/>
            <person name="Chander A.M."/>
            <person name="Stajich J.E."/>
            <person name="Venkateswaran K."/>
        </authorList>
    </citation>
    <scope>NUCLEOTIDE SEQUENCE [LARGE SCALE GENOMIC DNA]</scope>
    <source>
        <strain evidence="3 4">FJI-L2-BK-P2</strain>
    </source>
</reference>
<dbReference type="AlphaFoldDB" id="A0AAN8EGI7"/>
<dbReference type="Pfam" id="PF09802">
    <property type="entry name" value="Sec66"/>
    <property type="match status" value="1"/>
</dbReference>
<dbReference type="InterPro" id="IPR018624">
    <property type="entry name" value="Sec66"/>
</dbReference>
<feature type="compositionally biased region" description="Low complexity" evidence="1">
    <location>
        <begin position="210"/>
        <end position="225"/>
    </location>
</feature>
<sequence length="278" mass="30309">MDYIRDSLPSLSSLTSLLIPIAYLTILTGSLATFSHIYRQRKLRSKLNLQPYFPPHTARNIYLTLLHQTDTQSDLKSVPNSILMAALQERAIEDIMRIREIQTRKGPLNTLLQRGVVGDEIWQRLLRAEQELEAELKDVVAEANALAPQWGNNIFQSANEIVVNRLTKRKIEEKRVTLESEKAAWEEVKEASRRELEGDTSPAATPLKKGSVTSAAGTGTGTSESTPEKVKPKAAAVAEGSDEDAVMVETPGVDGAQPASTPDAGAGGGGKKKKKGKK</sequence>
<dbReference type="PANTHER" id="PTHR28229">
    <property type="entry name" value="TRANSLOCATION PROTEIN SEC66"/>
    <property type="match status" value="1"/>
</dbReference>
<keyword evidence="4" id="KW-1185">Reference proteome</keyword>
<accession>A0AAN8EGI7</accession>
<evidence type="ECO:0000313" key="3">
    <source>
        <dbReference type="EMBL" id="KAK5950978.1"/>
    </source>
</evidence>
<keyword evidence="2" id="KW-1133">Transmembrane helix</keyword>
<dbReference type="EMBL" id="JAKLMC020000023">
    <property type="protein sequence ID" value="KAK5950978.1"/>
    <property type="molecule type" value="Genomic_DNA"/>
</dbReference>
<feature type="transmembrane region" description="Helical" evidence="2">
    <location>
        <begin position="17"/>
        <end position="38"/>
    </location>
</feature>
<proteinExistence type="predicted"/>
<keyword evidence="2" id="KW-0812">Transmembrane</keyword>
<feature type="region of interest" description="Disordered" evidence="1">
    <location>
        <begin position="189"/>
        <end position="278"/>
    </location>
</feature>
<gene>
    <name evidence="3" type="primary">sec66</name>
    <name evidence="3" type="ORF">OHC33_008050</name>
</gene>
<dbReference type="GO" id="GO:0031207">
    <property type="term" value="C:Sec62/Sec63 complex"/>
    <property type="evidence" value="ECO:0007669"/>
    <property type="project" value="InterPro"/>
</dbReference>
<name>A0AAN8EGI7_9EURO</name>
<dbReference type="GO" id="GO:0031204">
    <property type="term" value="P:post-translational protein targeting to membrane, translocation"/>
    <property type="evidence" value="ECO:0007669"/>
    <property type="project" value="InterPro"/>
</dbReference>
<dbReference type="PANTHER" id="PTHR28229:SF1">
    <property type="entry name" value="TRANSLOCATION PROTEIN SEC66"/>
    <property type="match status" value="1"/>
</dbReference>
<evidence type="ECO:0000256" key="2">
    <source>
        <dbReference type="SAM" id="Phobius"/>
    </source>
</evidence>
<comment type="caution">
    <text evidence="3">The sequence shown here is derived from an EMBL/GenBank/DDBJ whole genome shotgun (WGS) entry which is preliminary data.</text>
</comment>
<dbReference type="Proteomes" id="UP001316803">
    <property type="component" value="Unassembled WGS sequence"/>
</dbReference>